<organism evidence="11 12">
    <name type="scientific">Cynara cardunculus var. scolymus</name>
    <name type="common">Globe artichoke</name>
    <name type="synonym">Cynara scolymus</name>
    <dbReference type="NCBI Taxonomy" id="59895"/>
    <lineage>
        <taxon>Eukaryota</taxon>
        <taxon>Viridiplantae</taxon>
        <taxon>Streptophyta</taxon>
        <taxon>Embryophyta</taxon>
        <taxon>Tracheophyta</taxon>
        <taxon>Spermatophyta</taxon>
        <taxon>Magnoliopsida</taxon>
        <taxon>eudicotyledons</taxon>
        <taxon>Gunneridae</taxon>
        <taxon>Pentapetalae</taxon>
        <taxon>asterids</taxon>
        <taxon>campanulids</taxon>
        <taxon>Asterales</taxon>
        <taxon>Asteraceae</taxon>
        <taxon>Carduoideae</taxon>
        <taxon>Cardueae</taxon>
        <taxon>Carduinae</taxon>
        <taxon>Cynara</taxon>
    </lineage>
</organism>
<evidence type="ECO:0000256" key="3">
    <source>
        <dbReference type="ARBA" id="ARBA00012151"/>
    </source>
</evidence>
<evidence type="ECO:0000313" key="12">
    <source>
        <dbReference type="Proteomes" id="UP000243975"/>
    </source>
</evidence>
<dbReference type="InterPro" id="IPR025770">
    <property type="entry name" value="PPMT_MeTrfase"/>
</dbReference>
<keyword evidence="8" id="KW-1133">Transmembrane helix</keyword>
<protein>
    <recommendedName>
        <fullName evidence="3 10">Protein-S-isoprenylcysteine O-methyltransferase</fullName>
        <ecNumber evidence="3 10">2.1.1.100</ecNumber>
    </recommendedName>
</protein>
<keyword evidence="5" id="KW-0808">Transferase</keyword>
<dbReference type="GO" id="GO:0004671">
    <property type="term" value="F:protein C-terminal S-isoprenylcysteine carboxyl O-methyltransferase activity"/>
    <property type="evidence" value="ECO:0007669"/>
    <property type="project" value="UniProtKB-EC"/>
</dbReference>
<comment type="caution">
    <text evidence="11">The sequence shown here is derived from an EMBL/GenBank/DDBJ whole genome shotgun (WGS) entry which is preliminary data.</text>
</comment>
<evidence type="ECO:0000256" key="4">
    <source>
        <dbReference type="ARBA" id="ARBA00022603"/>
    </source>
</evidence>
<gene>
    <name evidence="11" type="ORF">Ccrd_018043</name>
</gene>
<comment type="subcellular location">
    <subcellularLocation>
        <location evidence="10">Endoplasmic reticulum membrane</location>
        <topology evidence="10">Multi-pass membrane protein</topology>
    </subcellularLocation>
    <subcellularLocation>
        <location evidence="1">Membrane</location>
        <topology evidence="1">Multi-pass membrane protein</topology>
    </subcellularLocation>
</comment>
<comment type="cofactor">
    <cofactor evidence="10">
        <name>Zn(2+)</name>
        <dbReference type="ChEBI" id="CHEBI:29105"/>
    </cofactor>
    <text evidence="10">Divalent metal cations. Probably Zn(2+).</text>
</comment>
<keyword evidence="9" id="KW-0472">Membrane</keyword>
<evidence type="ECO:0000256" key="8">
    <source>
        <dbReference type="ARBA" id="ARBA00022989"/>
    </source>
</evidence>
<dbReference type="STRING" id="59895.A0A124SFL8"/>
<evidence type="ECO:0000256" key="9">
    <source>
        <dbReference type="ARBA" id="ARBA00023136"/>
    </source>
</evidence>
<dbReference type="EMBL" id="LEKV01002335">
    <property type="protein sequence ID" value="KVI03662.1"/>
    <property type="molecule type" value="Genomic_DNA"/>
</dbReference>
<evidence type="ECO:0000256" key="5">
    <source>
        <dbReference type="ARBA" id="ARBA00022679"/>
    </source>
</evidence>
<evidence type="ECO:0000256" key="2">
    <source>
        <dbReference type="ARBA" id="ARBA00009140"/>
    </source>
</evidence>
<accession>A0A124SFL8</accession>
<keyword evidence="7" id="KW-0812">Transmembrane</keyword>
<dbReference type="GO" id="GO:0005789">
    <property type="term" value="C:endoplasmic reticulum membrane"/>
    <property type="evidence" value="ECO:0007669"/>
    <property type="project" value="UniProtKB-SubCell"/>
</dbReference>
<sequence>MHPLSLSTDASHGGASVSYRPILGEAATPSPFFSAFNWISSHFSRSDVLLHCIFMLFHFDAKLRGFWSEVNPLYNLIEFRESLWFNPLILFEELLTRLKEMTELFSESGQRQLSQMFYAVLFFHVSEYLLAMACHGKSKVTIESLLITRDYVFAMIFAVLEYLVELYFFPTLKDNWTISNLGLTMVVLGETTRKLAILTAGRAFTHFVQRYHEDDHQLITYGVYGIVRHPGYTGFLIWSVGTQVMLCNPISTVAFAVIVWDFFHARIPYEEFFLKQFFGSQHEAYAQRVPSGIPFVK</sequence>
<dbReference type="EC" id="2.1.1.100" evidence="3 10"/>
<dbReference type="AlphaFoldDB" id="A0A124SFL8"/>
<keyword evidence="10" id="KW-0256">Endoplasmic reticulum</keyword>
<evidence type="ECO:0000256" key="6">
    <source>
        <dbReference type="ARBA" id="ARBA00022691"/>
    </source>
</evidence>
<dbReference type="Proteomes" id="UP000243975">
    <property type="component" value="Unassembled WGS sequence"/>
</dbReference>
<comment type="catalytic activity">
    <reaction evidence="10">
        <text>[protein]-C-terminal S-[(2E,6E)-farnesyl]-L-cysteine + S-adenosyl-L-methionine = [protein]-C-terminal S-[(2E,6E)-farnesyl]-L-cysteine methyl ester + S-adenosyl-L-homocysteine</text>
        <dbReference type="Rhea" id="RHEA:21672"/>
        <dbReference type="Rhea" id="RHEA-COMP:12125"/>
        <dbReference type="Rhea" id="RHEA-COMP:12126"/>
        <dbReference type="ChEBI" id="CHEBI:57856"/>
        <dbReference type="ChEBI" id="CHEBI:59789"/>
        <dbReference type="ChEBI" id="CHEBI:90510"/>
        <dbReference type="ChEBI" id="CHEBI:90511"/>
        <dbReference type="EC" id="2.1.1.100"/>
    </reaction>
</comment>
<keyword evidence="4 10" id="KW-0489">Methyltransferase</keyword>
<name>A0A124SFL8_CYNCS</name>
<evidence type="ECO:0000256" key="10">
    <source>
        <dbReference type="RuleBase" id="RU362022"/>
    </source>
</evidence>
<dbReference type="OMA" id="FTHMIRI"/>
<dbReference type="PANTHER" id="PTHR12714:SF23">
    <property type="entry name" value="PROTEIN-S-ISOPRENYLCYSTEINE O-METHYLTRANSFERASE"/>
    <property type="match status" value="1"/>
</dbReference>
<dbReference type="Gramene" id="KVI03662">
    <property type="protein sequence ID" value="KVI03662"/>
    <property type="gene ID" value="Ccrd_018043"/>
</dbReference>
<evidence type="ECO:0000256" key="7">
    <source>
        <dbReference type="ARBA" id="ARBA00022692"/>
    </source>
</evidence>
<dbReference type="Pfam" id="PF04140">
    <property type="entry name" value="ICMT"/>
    <property type="match status" value="1"/>
</dbReference>
<proteinExistence type="inferred from homology"/>
<keyword evidence="12" id="KW-1185">Reference proteome</keyword>
<evidence type="ECO:0000256" key="1">
    <source>
        <dbReference type="ARBA" id="ARBA00004141"/>
    </source>
</evidence>
<reference evidence="11 12" key="1">
    <citation type="journal article" date="2016" name="Sci. Rep.">
        <title>The genome sequence of the outbreeding globe artichoke constructed de novo incorporating a phase-aware low-pass sequencing strategy of F1 progeny.</title>
        <authorList>
            <person name="Scaglione D."/>
            <person name="Reyes-Chin-Wo S."/>
            <person name="Acquadro A."/>
            <person name="Froenicke L."/>
            <person name="Portis E."/>
            <person name="Beitel C."/>
            <person name="Tirone M."/>
            <person name="Mauro R."/>
            <person name="Lo Monaco A."/>
            <person name="Mauromicale G."/>
            <person name="Faccioli P."/>
            <person name="Cattivelli L."/>
            <person name="Rieseberg L."/>
            <person name="Michelmore R."/>
            <person name="Lanteri S."/>
        </authorList>
    </citation>
    <scope>NUCLEOTIDE SEQUENCE [LARGE SCALE GENOMIC DNA]</scope>
    <source>
        <strain evidence="11">2C</strain>
    </source>
</reference>
<dbReference type="PANTHER" id="PTHR12714">
    <property type="entry name" value="PROTEIN-S ISOPRENYLCYSTEINE O-METHYLTRANSFERASE"/>
    <property type="match status" value="1"/>
</dbReference>
<keyword evidence="6 10" id="KW-0949">S-adenosyl-L-methionine</keyword>
<comment type="similarity">
    <text evidence="2 10">Belongs to the class VI-like SAM-binding methyltransferase superfamily. Isoprenylcysteine carboxyl methyltransferase family.</text>
</comment>
<dbReference type="PROSITE" id="PS51564">
    <property type="entry name" value="SAM_ICMT"/>
    <property type="match status" value="1"/>
</dbReference>
<dbReference type="GO" id="GO:0032259">
    <property type="term" value="P:methylation"/>
    <property type="evidence" value="ECO:0007669"/>
    <property type="project" value="UniProtKB-KW"/>
</dbReference>
<evidence type="ECO:0000313" key="11">
    <source>
        <dbReference type="EMBL" id="KVI03662.1"/>
    </source>
</evidence>
<dbReference type="Gene3D" id="1.20.120.1630">
    <property type="match status" value="1"/>
</dbReference>
<dbReference type="InterPro" id="IPR007269">
    <property type="entry name" value="ICMT_MeTrfase"/>
</dbReference>